<comment type="caution">
    <text evidence="3">The sequence shown here is derived from an EMBL/GenBank/DDBJ whole genome shotgun (WGS) entry which is preliminary data.</text>
</comment>
<dbReference type="GO" id="GO:0006511">
    <property type="term" value="P:ubiquitin-dependent protein catabolic process"/>
    <property type="evidence" value="ECO:0007669"/>
    <property type="project" value="InterPro"/>
</dbReference>
<protein>
    <recommendedName>
        <fullName evidence="2">SKP1 component dimerisation domain-containing protein</fullName>
    </recommendedName>
</protein>
<dbReference type="Pfam" id="PF01466">
    <property type="entry name" value="Skp1"/>
    <property type="match status" value="1"/>
</dbReference>
<name>A0A9D5BKA9_PEA</name>
<reference evidence="3 4" key="1">
    <citation type="journal article" date="2022" name="Nat. Genet.">
        <title>Improved pea reference genome and pan-genome highlight genomic features and evolutionary characteristics.</title>
        <authorList>
            <person name="Yang T."/>
            <person name="Liu R."/>
            <person name="Luo Y."/>
            <person name="Hu S."/>
            <person name="Wang D."/>
            <person name="Wang C."/>
            <person name="Pandey M.K."/>
            <person name="Ge S."/>
            <person name="Xu Q."/>
            <person name="Li N."/>
            <person name="Li G."/>
            <person name="Huang Y."/>
            <person name="Saxena R.K."/>
            <person name="Ji Y."/>
            <person name="Li M."/>
            <person name="Yan X."/>
            <person name="He Y."/>
            <person name="Liu Y."/>
            <person name="Wang X."/>
            <person name="Xiang C."/>
            <person name="Varshney R.K."/>
            <person name="Ding H."/>
            <person name="Gao S."/>
            <person name="Zong X."/>
        </authorList>
    </citation>
    <scope>NUCLEOTIDE SEQUENCE [LARGE SCALE GENOMIC DNA]</scope>
    <source>
        <strain evidence="3 4">cv. Zhongwan 6</strain>
    </source>
</reference>
<dbReference type="InterPro" id="IPR036296">
    <property type="entry name" value="SKP1-like_dim_sf"/>
</dbReference>
<dbReference type="SUPFAM" id="SSF81382">
    <property type="entry name" value="Skp1 dimerisation domain-like"/>
    <property type="match status" value="1"/>
</dbReference>
<dbReference type="AlphaFoldDB" id="A0A9D5BKA9"/>
<proteinExistence type="predicted"/>
<organism evidence="3 4">
    <name type="scientific">Pisum sativum</name>
    <name type="common">Garden pea</name>
    <name type="synonym">Lathyrus oleraceus</name>
    <dbReference type="NCBI Taxonomy" id="3888"/>
    <lineage>
        <taxon>Eukaryota</taxon>
        <taxon>Viridiplantae</taxon>
        <taxon>Streptophyta</taxon>
        <taxon>Embryophyta</taxon>
        <taxon>Tracheophyta</taxon>
        <taxon>Spermatophyta</taxon>
        <taxon>Magnoliopsida</taxon>
        <taxon>eudicotyledons</taxon>
        <taxon>Gunneridae</taxon>
        <taxon>Pentapetalae</taxon>
        <taxon>rosids</taxon>
        <taxon>fabids</taxon>
        <taxon>Fabales</taxon>
        <taxon>Fabaceae</taxon>
        <taxon>Papilionoideae</taxon>
        <taxon>50 kb inversion clade</taxon>
        <taxon>NPAAA clade</taxon>
        <taxon>Hologalegina</taxon>
        <taxon>IRL clade</taxon>
        <taxon>Fabeae</taxon>
        <taxon>Lathyrus</taxon>
    </lineage>
</organism>
<dbReference type="Gene3D" id="3.30.710.10">
    <property type="entry name" value="Potassium Channel Kv1.1, Chain A"/>
    <property type="match status" value="1"/>
</dbReference>
<dbReference type="Gramene" id="Psat01G0339000-T2">
    <property type="protein sequence ID" value="KAI5445116.1"/>
    <property type="gene ID" value="KIW84_013390"/>
</dbReference>
<evidence type="ECO:0000313" key="3">
    <source>
        <dbReference type="EMBL" id="KAI5445116.1"/>
    </source>
</evidence>
<evidence type="ECO:0000259" key="2">
    <source>
        <dbReference type="Pfam" id="PF01466"/>
    </source>
</evidence>
<dbReference type="InterPro" id="IPR016072">
    <property type="entry name" value="Skp1_comp_dimer"/>
</dbReference>
<dbReference type="Proteomes" id="UP001058974">
    <property type="component" value="Chromosome 1"/>
</dbReference>
<comment type="pathway">
    <text evidence="1">Protein modification; protein ubiquitination.</text>
</comment>
<evidence type="ECO:0000256" key="1">
    <source>
        <dbReference type="ARBA" id="ARBA00004906"/>
    </source>
</evidence>
<sequence>MDGSIQRVDVSIITYSPIIYDEVVVNHKGTSRDCAISLPDCVTTKILGHILDYFQFIHIKGCPNKERTSFDEIMAHADKMTLRDLEIAAEKLQFKHLLYLTRKSLAGHFKGKTHDDIRETLYIQDYLTKDDEFGEKLYEEPSIDDILSFINDTSEGFFKQSFTDARYS</sequence>
<dbReference type="InterPro" id="IPR016897">
    <property type="entry name" value="SKP1"/>
</dbReference>
<accession>A0A9D5BKA9</accession>
<dbReference type="EMBL" id="JAMSHJ010000001">
    <property type="protein sequence ID" value="KAI5445116.1"/>
    <property type="molecule type" value="Genomic_DNA"/>
</dbReference>
<dbReference type="PANTHER" id="PTHR11165">
    <property type="entry name" value="SKP1"/>
    <property type="match status" value="1"/>
</dbReference>
<gene>
    <name evidence="3" type="ORF">KIW84_013390</name>
</gene>
<dbReference type="InterPro" id="IPR011333">
    <property type="entry name" value="SKP1/BTB/POZ_sf"/>
</dbReference>
<evidence type="ECO:0000313" key="4">
    <source>
        <dbReference type="Proteomes" id="UP001058974"/>
    </source>
</evidence>
<feature type="domain" description="SKP1 component dimerisation" evidence="2">
    <location>
        <begin position="95"/>
        <end position="132"/>
    </location>
</feature>
<keyword evidence="4" id="KW-1185">Reference proteome</keyword>